<evidence type="ECO:0000313" key="2">
    <source>
        <dbReference type="EMBL" id="QMW79121.1"/>
    </source>
</evidence>
<sequence length="174" mass="20388">MICLPDDAAELKEYLPRYKVHLVDPKNTDPGKFPGDWRLILETLSCGNHKKDLIQYIKNHERELEGLSAKASRALLTMLGSDMKRKHYKEEITVCRALEELKEEGKSEGKIEGKREEEVNIIRKMLRKRLTVITICHWLDAEESFVKKVAELQNKYPDYSNAQILEEYEKRMKP</sequence>
<keyword evidence="1" id="KW-0175">Coiled coil</keyword>
<feature type="coiled-coil region" evidence="1">
    <location>
        <begin position="50"/>
        <end position="77"/>
    </location>
</feature>
<dbReference type="EMBL" id="CP039126">
    <property type="protein sequence ID" value="QMW79121.1"/>
    <property type="molecule type" value="Genomic_DNA"/>
</dbReference>
<evidence type="ECO:0008006" key="4">
    <source>
        <dbReference type="Google" id="ProtNLM"/>
    </source>
</evidence>
<name>A0A7G5MWX8_9FIRM</name>
<dbReference type="GeneID" id="75051703"/>
<evidence type="ECO:0000256" key="1">
    <source>
        <dbReference type="SAM" id="Coils"/>
    </source>
</evidence>
<reference evidence="2 3" key="1">
    <citation type="submission" date="2019-04" db="EMBL/GenBank/DDBJ databases">
        <authorList>
            <person name="Schori C."/>
            <person name="Ahrens C."/>
        </authorList>
    </citation>
    <scope>NUCLEOTIDE SEQUENCE [LARGE SCALE GENOMIC DNA]</scope>
    <source>
        <strain evidence="2 3">DSM 2950</strain>
    </source>
</reference>
<dbReference type="AlphaFoldDB" id="A0A7G5MWX8"/>
<proteinExistence type="predicted"/>
<protein>
    <recommendedName>
        <fullName evidence="4">Transposase</fullName>
    </recommendedName>
</protein>
<gene>
    <name evidence="2" type="ORF">E5259_16805</name>
</gene>
<evidence type="ECO:0000313" key="3">
    <source>
        <dbReference type="Proteomes" id="UP000515789"/>
    </source>
</evidence>
<dbReference type="RefSeq" id="WP_018594847.1">
    <property type="nucleotide sequence ID" value="NZ_AP031416.1"/>
</dbReference>
<dbReference type="Proteomes" id="UP000515789">
    <property type="component" value="Chromosome"/>
</dbReference>
<organism evidence="2 3">
    <name type="scientific">Blautia producta</name>
    <dbReference type="NCBI Taxonomy" id="33035"/>
    <lineage>
        <taxon>Bacteria</taxon>
        <taxon>Bacillati</taxon>
        <taxon>Bacillota</taxon>
        <taxon>Clostridia</taxon>
        <taxon>Lachnospirales</taxon>
        <taxon>Lachnospiraceae</taxon>
        <taxon>Blautia</taxon>
    </lineage>
</organism>
<accession>A0A7G5MWX8</accession>